<dbReference type="PANTHER" id="PTHR38687:SF1">
    <property type="entry name" value="CELL DIVISION PROTEIN DEDD"/>
    <property type="match status" value="1"/>
</dbReference>
<keyword evidence="2" id="KW-0812">Transmembrane</keyword>
<dbReference type="GO" id="GO:0032506">
    <property type="term" value="P:cytokinetic process"/>
    <property type="evidence" value="ECO:0007669"/>
    <property type="project" value="TreeGrafter"/>
</dbReference>
<dbReference type="AlphaFoldDB" id="A0A172YEV2"/>
<proteinExistence type="predicted"/>
<keyword evidence="2" id="KW-1133">Transmembrane helix</keyword>
<dbReference type="GO" id="GO:0042834">
    <property type="term" value="F:peptidoglycan binding"/>
    <property type="evidence" value="ECO:0007669"/>
    <property type="project" value="InterPro"/>
</dbReference>
<keyword evidence="2" id="KW-0472">Membrane</keyword>
<name>A0A172YEV2_9GAMM</name>
<dbReference type="PROSITE" id="PS51724">
    <property type="entry name" value="SPOR"/>
    <property type="match status" value="1"/>
</dbReference>
<gene>
    <name evidence="4" type="ORF">A5892_10270</name>
</gene>
<feature type="compositionally biased region" description="Low complexity" evidence="1">
    <location>
        <begin position="93"/>
        <end position="117"/>
    </location>
</feature>
<evidence type="ECO:0000313" key="5">
    <source>
        <dbReference type="Proteomes" id="UP000077875"/>
    </source>
</evidence>
<dbReference type="Pfam" id="PF05036">
    <property type="entry name" value="SPOR"/>
    <property type="match status" value="1"/>
</dbReference>
<dbReference type="GO" id="GO:0032153">
    <property type="term" value="C:cell division site"/>
    <property type="evidence" value="ECO:0007669"/>
    <property type="project" value="TreeGrafter"/>
</dbReference>
<dbReference type="GO" id="GO:0030428">
    <property type="term" value="C:cell septum"/>
    <property type="evidence" value="ECO:0007669"/>
    <property type="project" value="TreeGrafter"/>
</dbReference>
<feature type="compositionally biased region" description="Low complexity" evidence="1">
    <location>
        <begin position="166"/>
        <end position="184"/>
    </location>
</feature>
<evidence type="ECO:0000313" key="4">
    <source>
        <dbReference type="EMBL" id="ANF57800.1"/>
    </source>
</evidence>
<dbReference type="RefSeq" id="WP_064122725.1">
    <property type="nucleotide sequence ID" value="NZ_CP015243.1"/>
</dbReference>
<dbReference type="Gene3D" id="3.30.70.1070">
    <property type="entry name" value="Sporulation related repeat"/>
    <property type="match status" value="1"/>
</dbReference>
<dbReference type="InterPro" id="IPR036680">
    <property type="entry name" value="SPOR-like_sf"/>
</dbReference>
<dbReference type="KEGG" id="haa:A5892_10270"/>
<feature type="compositionally biased region" description="Low complexity" evidence="1">
    <location>
        <begin position="63"/>
        <end position="75"/>
    </location>
</feature>
<reference evidence="4 5" key="1">
    <citation type="submission" date="2016-04" db="EMBL/GenBank/DDBJ databases">
        <title>Complete Genome Sequence of Halotalea alkalilenta IHB B 13600.</title>
        <authorList>
            <person name="Swarnkar M.K."/>
            <person name="Sharma A."/>
            <person name="Kaushal K."/>
            <person name="Soni R."/>
            <person name="Rana S."/>
            <person name="Singh A.K."/>
            <person name="Gulati A."/>
        </authorList>
    </citation>
    <scope>NUCLEOTIDE SEQUENCE [LARGE SCALE GENOMIC DNA]</scope>
    <source>
        <strain evidence="4 5">IHB B 13600</strain>
    </source>
</reference>
<organism evidence="4 5">
    <name type="scientific">Halotalea alkalilenta</name>
    <dbReference type="NCBI Taxonomy" id="376489"/>
    <lineage>
        <taxon>Bacteria</taxon>
        <taxon>Pseudomonadati</taxon>
        <taxon>Pseudomonadota</taxon>
        <taxon>Gammaproteobacteria</taxon>
        <taxon>Oceanospirillales</taxon>
        <taxon>Halomonadaceae</taxon>
        <taxon>Halotalea</taxon>
    </lineage>
</organism>
<feature type="transmembrane region" description="Helical" evidence="2">
    <location>
        <begin position="9"/>
        <end position="27"/>
    </location>
</feature>
<feature type="compositionally biased region" description="Low complexity" evidence="1">
    <location>
        <begin position="147"/>
        <end position="159"/>
    </location>
</feature>
<accession>A0A172YEV2</accession>
<feature type="compositionally biased region" description="Low complexity" evidence="1">
    <location>
        <begin position="198"/>
        <end position="217"/>
    </location>
</feature>
<evidence type="ECO:0000256" key="2">
    <source>
        <dbReference type="SAM" id="Phobius"/>
    </source>
</evidence>
<dbReference type="InterPro" id="IPR007730">
    <property type="entry name" value="SPOR-like_dom"/>
</dbReference>
<dbReference type="STRING" id="376489.A5892_10270"/>
<dbReference type="Proteomes" id="UP000077875">
    <property type="component" value="Chromosome"/>
</dbReference>
<keyword evidence="5" id="KW-1185">Reference proteome</keyword>
<dbReference type="InterPro" id="IPR052521">
    <property type="entry name" value="Cell_div_SPOR-domain"/>
</dbReference>
<dbReference type="EMBL" id="CP015243">
    <property type="protein sequence ID" value="ANF57800.1"/>
    <property type="molecule type" value="Genomic_DNA"/>
</dbReference>
<sequence length="293" mass="29476">MKYGIRERIIGGIILIALAVIVVPMFFGSPSERESGPGPTMTINQQPIEVPQRDIAPPQSELSSAPDDGSDPSADVSQYAQLLPEETPSGNGATVEPEAAASAGAAQEPAPAANAPAEPTPITPVQAPERPAPPLQQAEAPAPPAAAPSAPAQAPERPAAAPPQQAPSRSEPSASQGSGSLASSDPIMAAANRHRGDSGASSPSAGSSSSAAAPSSGNWSVQAGSFGQGANADRLVEQLRGLGFDAYKISRGANSVVMVGPFQSSEAGESARQQLQQRANINGFVVRNTGNAG</sequence>
<feature type="compositionally biased region" description="Low complexity" evidence="1">
    <location>
        <begin position="123"/>
        <end position="140"/>
    </location>
</feature>
<evidence type="ECO:0000259" key="3">
    <source>
        <dbReference type="PROSITE" id="PS51724"/>
    </source>
</evidence>
<evidence type="ECO:0000256" key="1">
    <source>
        <dbReference type="SAM" id="MobiDB-lite"/>
    </source>
</evidence>
<feature type="domain" description="SPOR" evidence="3">
    <location>
        <begin position="213"/>
        <end position="288"/>
    </location>
</feature>
<dbReference type="PANTHER" id="PTHR38687">
    <property type="entry name" value="CELL DIVISION PROTEIN DEDD-RELATED"/>
    <property type="match status" value="1"/>
</dbReference>
<protein>
    <recommendedName>
        <fullName evidence="3">SPOR domain-containing protein</fullName>
    </recommendedName>
</protein>
<dbReference type="SUPFAM" id="SSF110997">
    <property type="entry name" value="Sporulation related repeat"/>
    <property type="match status" value="1"/>
</dbReference>
<feature type="region of interest" description="Disordered" evidence="1">
    <location>
        <begin position="29"/>
        <end position="226"/>
    </location>
</feature>